<dbReference type="GO" id="GO:0007165">
    <property type="term" value="P:signal transduction"/>
    <property type="evidence" value="ECO:0007669"/>
    <property type="project" value="InterPro"/>
</dbReference>
<reference evidence="2 3" key="1">
    <citation type="journal article" date="2011" name="J. Bacteriol.">
        <title>Genome sequence of 'Pedosphaera parvula' Ellin514, an aerobic Verrucomicrobial isolate from pasture soil.</title>
        <authorList>
            <person name="Kant R."/>
            <person name="van Passel M.W."/>
            <person name="Sangwan P."/>
            <person name="Palva A."/>
            <person name="Lucas S."/>
            <person name="Copeland A."/>
            <person name="Lapidus A."/>
            <person name="Glavina Del Rio T."/>
            <person name="Dalin E."/>
            <person name="Tice H."/>
            <person name="Bruce D."/>
            <person name="Goodwin L."/>
            <person name="Pitluck S."/>
            <person name="Chertkov O."/>
            <person name="Larimer F.W."/>
            <person name="Land M.L."/>
            <person name="Hauser L."/>
            <person name="Brettin T.S."/>
            <person name="Detter J.C."/>
            <person name="Han S."/>
            <person name="de Vos W.M."/>
            <person name="Janssen P.H."/>
            <person name="Smidt H."/>
        </authorList>
    </citation>
    <scope>NUCLEOTIDE SEQUENCE [LARGE SCALE GENOMIC DNA]</scope>
    <source>
        <strain evidence="2 3">Ellin514</strain>
    </source>
</reference>
<organism evidence="2 3">
    <name type="scientific">Pedosphaera parvula (strain Ellin514)</name>
    <dbReference type="NCBI Taxonomy" id="320771"/>
    <lineage>
        <taxon>Bacteria</taxon>
        <taxon>Pseudomonadati</taxon>
        <taxon>Verrucomicrobiota</taxon>
        <taxon>Pedosphaerae</taxon>
        <taxon>Pedosphaerales</taxon>
        <taxon>Pedosphaeraceae</taxon>
        <taxon>Pedosphaera</taxon>
    </lineage>
</organism>
<name>B9XJV3_PEDPL</name>
<dbReference type="SMART" id="SM00255">
    <property type="entry name" value="TIR"/>
    <property type="match status" value="1"/>
</dbReference>
<keyword evidence="3" id="KW-1185">Reference proteome</keyword>
<comment type="caution">
    <text evidence="2">The sequence shown here is derived from an EMBL/GenBank/DDBJ whole genome shotgun (WGS) entry which is preliminary data.</text>
</comment>
<dbReference type="Gene3D" id="3.40.50.10140">
    <property type="entry name" value="Toll/interleukin-1 receptor homology (TIR) domain"/>
    <property type="match status" value="1"/>
</dbReference>
<accession>B9XJV3</accession>
<dbReference type="Proteomes" id="UP000003688">
    <property type="component" value="Unassembled WGS sequence"/>
</dbReference>
<evidence type="ECO:0000313" key="2">
    <source>
        <dbReference type="EMBL" id="EEF59979.1"/>
    </source>
</evidence>
<dbReference type="RefSeq" id="WP_007416096.1">
    <property type="nucleotide sequence ID" value="NZ_ABOX02000022.1"/>
</dbReference>
<evidence type="ECO:0000259" key="1">
    <source>
        <dbReference type="SMART" id="SM00255"/>
    </source>
</evidence>
<evidence type="ECO:0000313" key="3">
    <source>
        <dbReference type="Proteomes" id="UP000003688"/>
    </source>
</evidence>
<dbReference type="Pfam" id="PF13676">
    <property type="entry name" value="TIR_2"/>
    <property type="match status" value="1"/>
</dbReference>
<feature type="non-terminal residue" evidence="2">
    <location>
        <position position="1"/>
    </location>
</feature>
<dbReference type="InterPro" id="IPR035897">
    <property type="entry name" value="Toll_tir_struct_dom_sf"/>
</dbReference>
<dbReference type="EMBL" id="ABOX02000022">
    <property type="protein sequence ID" value="EEF59979.1"/>
    <property type="molecule type" value="Genomic_DNA"/>
</dbReference>
<sequence>SFLELNRTHWAVKEGGIPREFLAKVVPSYDIVLSFAGEDRPYVEKVARFLRSKGVKVFYDKFEEAHLWGRDLAEHFDMIYGTSGRYCVIFISKDYVKKMWTRHERQTALARALKEQSEYILPARFDDTPVDAIRSTLAYISLSKLKPSEFAHQVLKKLGRDTA</sequence>
<protein>
    <submittedName>
        <fullName evidence="2">TIR protein</fullName>
    </submittedName>
</protein>
<dbReference type="AlphaFoldDB" id="B9XJV3"/>
<dbReference type="STRING" id="320771.Cflav_PD2783"/>
<dbReference type="SUPFAM" id="SSF52200">
    <property type="entry name" value="Toll/Interleukin receptor TIR domain"/>
    <property type="match status" value="1"/>
</dbReference>
<dbReference type="InterPro" id="IPR000157">
    <property type="entry name" value="TIR_dom"/>
</dbReference>
<feature type="domain" description="TIR" evidence="1">
    <location>
        <begin position="28"/>
        <end position="161"/>
    </location>
</feature>
<gene>
    <name evidence="2" type="ORF">Cflav_PD2783</name>
</gene>
<proteinExistence type="predicted"/>